<dbReference type="EMBL" id="VSRR010101843">
    <property type="protein sequence ID" value="MPC95335.1"/>
    <property type="molecule type" value="Genomic_DNA"/>
</dbReference>
<proteinExistence type="predicted"/>
<accession>A0A5B7JL49</accession>
<dbReference type="AlphaFoldDB" id="A0A5B7JL49"/>
<gene>
    <name evidence="1" type="ORF">E2C01_090542</name>
</gene>
<name>A0A5B7JL49_PORTR</name>
<evidence type="ECO:0000313" key="1">
    <source>
        <dbReference type="EMBL" id="MPC95335.1"/>
    </source>
</evidence>
<sequence>MQATFAQVKLEYLIIILQSVMEERREGCLILKCFPLPCLSGGARECLEPRGRGWRERREGGDGKGERGWARRDKRERLTKIKKKNCEKILF</sequence>
<dbReference type="Proteomes" id="UP000324222">
    <property type="component" value="Unassembled WGS sequence"/>
</dbReference>
<organism evidence="1 2">
    <name type="scientific">Portunus trituberculatus</name>
    <name type="common">Swimming crab</name>
    <name type="synonym">Neptunus trituberculatus</name>
    <dbReference type="NCBI Taxonomy" id="210409"/>
    <lineage>
        <taxon>Eukaryota</taxon>
        <taxon>Metazoa</taxon>
        <taxon>Ecdysozoa</taxon>
        <taxon>Arthropoda</taxon>
        <taxon>Crustacea</taxon>
        <taxon>Multicrustacea</taxon>
        <taxon>Malacostraca</taxon>
        <taxon>Eumalacostraca</taxon>
        <taxon>Eucarida</taxon>
        <taxon>Decapoda</taxon>
        <taxon>Pleocyemata</taxon>
        <taxon>Brachyura</taxon>
        <taxon>Eubrachyura</taxon>
        <taxon>Portunoidea</taxon>
        <taxon>Portunidae</taxon>
        <taxon>Portuninae</taxon>
        <taxon>Portunus</taxon>
    </lineage>
</organism>
<protein>
    <submittedName>
        <fullName evidence="1">Uncharacterized protein</fullName>
    </submittedName>
</protein>
<keyword evidence="2" id="KW-1185">Reference proteome</keyword>
<reference evidence="1 2" key="1">
    <citation type="submission" date="2019-05" db="EMBL/GenBank/DDBJ databases">
        <title>Another draft genome of Portunus trituberculatus and its Hox gene families provides insights of decapod evolution.</title>
        <authorList>
            <person name="Jeong J.-H."/>
            <person name="Song I."/>
            <person name="Kim S."/>
            <person name="Choi T."/>
            <person name="Kim D."/>
            <person name="Ryu S."/>
            <person name="Kim W."/>
        </authorList>
    </citation>
    <scope>NUCLEOTIDE SEQUENCE [LARGE SCALE GENOMIC DNA]</scope>
    <source>
        <tissue evidence="1">Muscle</tissue>
    </source>
</reference>
<comment type="caution">
    <text evidence="1">The sequence shown here is derived from an EMBL/GenBank/DDBJ whole genome shotgun (WGS) entry which is preliminary data.</text>
</comment>
<evidence type="ECO:0000313" key="2">
    <source>
        <dbReference type="Proteomes" id="UP000324222"/>
    </source>
</evidence>